<dbReference type="EMBL" id="JASSZA010000005">
    <property type="protein sequence ID" value="KAK2111425.1"/>
    <property type="molecule type" value="Genomic_DNA"/>
</dbReference>
<evidence type="ECO:0008006" key="3">
    <source>
        <dbReference type="Google" id="ProtNLM"/>
    </source>
</evidence>
<accession>A0ABQ9VPW5</accession>
<organism evidence="1 2">
    <name type="scientific">Saguinus oedipus</name>
    <name type="common">Cotton-top tamarin</name>
    <name type="synonym">Oedipomidas oedipus</name>
    <dbReference type="NCBI Taxonomy" id="9490"/>
    <lineage>
        <taxon>Eukaryota</taxon>
        <taxon>Metazoa</taxon>
        <taxon>Chordata</taxon>
        <taxon>Craniata</taxon>
        <taxon>Vertebrata</taxon>
        <taxon>Euteleostomi</taxon>
        <taxon>Mammalia</taxon>
        <taxon>Eutheria</taxon>
        <taxon>Euarchontoglires</taxon>
        <taxon>Primates</taxon>
        <taxon>Haplorrhini</taxon>
        <taxon>Platyrrhini</taxon>
        <taxon>Cebidae</taxon>
        <taxon>Callitrichinae</taxon>
        <taxon>Saguinus</taxon>
    </lineage>
</organism>
<protein>
    <recommendedName>
        <fullName evidence="3">Testis expressed 26</fullName>
    </recommendedName>
</protein>
<dbReference type="Proteomes" id="UP001266305">
    <property type="component" value="Unassembled WGS sequence"/>
</dbReference>
<gene>
    <name evidence="1" type="ORF">P7K49_011171</name>
</gene>
<name>A0ABQ9VPW5_SAGOE</name>
<evidence type="ECO:0000313" key="2">
    <source>
        <dbReference type="Proteomes" id="UP001266305"/>
    </source>
</evidence>
<sequence>MSLPLLTAPLMLSEAGKTIQEAFLYAYAYPTIPRDRPMSSPKTTDISSWIKTSAFAEFSKPSPSHEELQRKRYYAGHHYLSHKDDTVQQAWIKRGVT</sequence>
<keyword evidence="2" id="KW-1185">Reference proteome</keyword>
<reference evidence="1 2" key="1">
    <citation type="submission" date="2023-05" db="EMBL/GenBank/DDBJ databases">
        <title>B98-5 Cell Line De Novo Hybrid Assembly: An Optical Mapping Approach.</title>
        <authorList>
            <person name="Kananen K."/>
            <person name="Auerbach J.A."/>
            <person name="Kautto E."/>
            <person name="Blachly J.S."/>
        </authorList>
    </citation>
    <scope>NUCLEOTIDE SEQUENCE [LARGE SCALE GENOMIC DNA]</scope>
    <source>
        <strain evidence="1">B95-8</strain>
        <tissue evidence="1">Cell line</tissue>
    </source>
</reference>
<proteinExistence type="predicted"/>
<comment type="caution">
    <text evidence="1">The sequence shown here is derived from an EMBL/GenBank/DDBJ whole genome shotgun (WGS) entry which is preliminary data.</text>
</comment>
<evidence type="ECO:0000313" key="1">
    <source>
        <dbReference type="EMBL" id="KAK2111425.1"/>
    </source>
</evidence>